<evidence type="ECO:0000256" key="11">
    <source>
        <dbReference type="ARBA" id="ARBA00047786"/>
    </source>
</evidence>
<evidence type="ECO:0000256" key="7">
    <source>
        <dbReference type="ARBA" id="ARBA00022946"/>
    </source>
</evidence>
<dbReference type="CTD" id="33390"/>
<keyword evidence="8" id="KW-0560">Oxidoreductase</keyword>
<dbReference type="Pfam" id="PF07992">
    <property type="entry name" value="Pyr_redox_2"/>
    <property type="match status" value="1"/>
</dbReference>
<dbReference type="Pfam" id="PF14721">
    <property type="entry name" value="AIF_C"/>
    <property type="match status" value="1"/>
</dbReference>
<dbReference type="PANTHER" id="PTHR43557:SF4">
    <property type="entry name" value="APOPTOSIS-INDUCING FACTOR 1, MITOCHONDRIAL"/>
    <property type="match status" value="1"/>
</dbReference>
<keyword evidence="15" id="KW-1185">Reference proteome</keyword>
<name>A0A6J1SR88_FRAOC</name>
<evidence type="ECO:0000256" key="6">
    <source>
        <dbReference type="ARBA" id="ARBA00022827"/>
    </source>
</evidence>
<dbReference type="InterPro" id="IPR029324">
    <property type="entry name" value="AIF_C"/>
</dbReference>
<dbReference type="InterPro" id="IPR036188">
    <property type="entry name" value="FAD/NAD-bd_sf"/>
</dbReference>
<evidence type="ECO:0000259" key="13">
    <source>
        <dbReference type="Pfam" id="PF07992"/>
    </source>
</evidence>
<evidence type="ECO:0000256" key="4">
    <source>
        <dbReference type="ARBA" id="ARBA00022630"/>
    </source>
</evidence>
<dbReference type="PRINTS" id="PR00411">
    <property type="entry name" value="PNDRDTASEI"/>
</dbReference>
<evidence type="ECO:0000256" key="2">
    <source>
        <dbReference type="ARBA" id="ARBA00004173"/>
    </source>
</evidence>
<dbReference type="GeneID" id="113209877"/>
<dbReference type="GO" id="GO:0006915">
    <property type="term" value="P:apoptotic process"/>
    <property type="evidence" value="ECO:0007669"/>
    <property type="project" value="UniProtKB-KW"/>
</dbReference>
<dbReference type="SMART" id="SM01353">
    <property type="entry name" value="AIF_C"/>
    <property type="match status" value="1"/>
</dbReference>
<comment type="catalytic activity">
    <reaction evidence="11">
        <text>A + NADH + H(+) = AH2 + NAD(+)</text>
        <dbReference type="Rhea" id="RHEA:11356"/>
        <dbReference type="ChEBI" id="CHEBI:13193"/>
        <dbReference type="ChEBI" id="CHEBI:15378"/>
        <dbReference type="ChEBI" id="CHEBI:17499"/>
        <dbReference type="ChEBI" id="CHEBI:57540"/>
        <dbReference type="ChEBI" id="CHEBI:57945"/>
    </reaction>
</comment>
<evidence type="ECO:0000256" key="9">
    <source>
        <dbReference type="ARBA" id="ARBA00023027"/>
    </source>
</evidence>
<dbReference type="GO" id="GO:0071949">
    <property type="term" value="F:FAD binding"/>
    <property type="evidence" value="ECO:0007669"/>
    <property type="project" value="TreeGrafter"/>
</dbReference>
<feature type="region of interest" description="Disordered" evidence="12">
    <location>
        <begin position="44"/>
        <end position="102"/>
    </location>
</feature>
<dbReference type="Gene3D" id="3.30.390.30">
    <property type="match status" value="1"/>
</dbReference>
<dbReference type="RefSeq" id="XP_026283412.1">
    <property type="nucleotide sequence ID" value="XM_026427627.2"/>
</dbReference>
<evidence type="ECO:0000256" key="5">
    <source>
        <dbReference type="ARBA" id="ARBA00022703"/>
    </source>
</evidence>
<dbReference type="GO" id="GO:0033108">
    <property type="term" value="P:mitochondrial respiratory chain complex assembly"/>
    <property type="evidence" value="ECO:0007669"/>
    <property type="project" value="TreeGrafter"/>
</dbReference>
<dbReference type="SUPFAM" id="SSF55424">
    <property type="entry name" value="FAD/NAD-linked reductases, dimerisation (C-terminal) domain"/>
    <property type="match status" value="1"/>
</dbReference>
<protein>
    <submittedName>
        <fullName evidence="16">Apoptosis-inducing factor 1, mitochondrial isoform X3</fullName>
    </submittedName>
</protein>
<reference evidence="16" key="1">
    <citation type="submission" date="2025-08" db="UniProtKB">
        <authorList>
            <consortium name="RefSeq"/>
        </authorList>
    </citation>
    <scope>IDENTIFICATION</scope>
    <source>
        <tissue evidence="16">Whole organism</tissue>
    </source>
</reference>
<dbReference type="Proteomes" id="UP000504606">
    <property type="component" value="Unplaced"/>
</dbReference>
<keyword evidence="5" id="KW-0053">Apoptosis</keyword>
<dbReference type="PANTHER" id="PTHR43557">
    <property type="entry name" value="APOPTOSIS-INDUCING FACTOR 1"/>
    <property type="match status" value="1"/>
</dbReference>
<dbReference type="Gene3D" id="3.50.50.60">
    <property type="entry name" value="FAD/NAD(P)-binding domain"/>
    <property type="match status" value="2"/>
</dbReference>
<evidence type="ECO:0000256" key="10">
    <source>
        <dbReference type="ARBA" id="ARBA00023128"/>
    </source>
</evidence>
<feature type="compositionally biased region" description="Low complexity" evidence="12">
    <location>
        <begin position="588"/>
        <end position="601"/>
    </location>
</feature>
<feature type="compositionally biased region" description="Polar residues" evidence="12">
    <location>
        <begin position="50"/>
        <end position="65"/>
    </location>
</feature>
<dbReference type="SUPFAM" id="SSF51905">
    <property type="entry name" value="FAD/NAD(P)-binding domain"/>
    <property type="match status" value="2"/>
</dbReference>
<sequence length="667" mass="73685">MLRHRSLISLLNNVHRQTCHLRPPSHNLVRTDFLCKFNRCYSKKSGGANDESSNKTPRITPSAATYKSPVDNRGSSSSTSYKECHPGTQKVNSEIQSCNRPNPVSACPPPDCAHEESAAAQARKNNKRLLAAILLTAGTCYTIWKLQPESNKEKIDVKTSRKSAAKSVPVKIPSTSSEIPAHVPYLLVGGGTAGFSAFRAIKSLDAKAKVLILSEEGYLPYMRPPLSKEVWYDPDSEKKDELTFKQWNGSEKSLFYEPEDFYISPKELDENPNGGVAVARGWRVERIDPFKRIAYLEDGHEIKYEKCLLATGAKPKSLNIFSKAPEAIQKHITTFRGIPDYVELNEIVKETDSIAIIGGGFLGSELACALSRRASLENPKLKVYQIFKEPGNMHKVLPEYLSLWTTNKVAKEGVHIIAGSEVQDVKLEGNEVSLMLNDGKKVSVNKVIVAVGVEPNTYLAEKSGLEVDPDCGGFLVNAELEARSHLYAAGDCSCFYDIKFGRRRVEHHDHAVISGRLAGENMVGAGKPYLHQSMFWSDLGPDIGFEAIGIVDSSLPTVAVFAKASEKDSPKAIVAESNDNIRSNLEANVSTTSSSPSPVNTQKTSAENTGTDDYGKGIIFYLRDELVVGIVLWNVFRRMTVARQVLKDDRKYDDLNEVAKLFHIFDE</sequence>
<evidence type="ECO:0000313" key="15">
    <source>
        <dbReference type="Proteomes" id="UP000504606"/>
    </source>
</evidence>
<evidence type="ECO:0000256" key="1">
    <source>
        <dbReference type="ARBA" id="ARBA00001974"/>
    </source>
</evidence>
<organism evidence="15 16">
    <name type="scientific">Frankliniella occidentalis</name>
    <name type="common">Western flower thrips</name>
    <name type="synonym">Euthrips occidentalis</name>
    <dbReference type="NCBI Taxonomy" id="133901"/>
    <lineage>
        <taxon>Eukaryota</taxon>
        <taxon>Metazoa</taxon>
        <taxon>Ecdysozoa</taxon>
        <taxon>Arthropoda</taxon>
        <taxon>Hexapoda</taxon>
        <taxon>Insecta</taxon>
        <taxon>Pterygota</taxon>
        <taxon>Neoptera</taxon>
        <taxon>Paraneoptera</taxon>
        <taxon>Thysanoptera</taxon>
        <taxon>Terebrantia</taxon>
        <taxon>Thripoidea</taxon>
        <taxon>Thripidae</taxon>
        <taxon>Frankliniella</taxon>
    </lineage>
</organism>
<comment type="similarity">
    <text evidence="3">Belongs to the FAD-dependent oxidoreductase family.</text>
</comment>
<feature type="domain" description="Mitochondrial apoptosis-inducing factor C-terminal" evidence="14">
    <location>
        <begin position="518"/>
        <end position="648"/>
    </location>
</feature>
<evidence type="ECO:0000256" key="3">
    <source>
        <dbReference type="ARBA" id="ARBA00006442"/>
    </source>
</evidence>
<dbReference type="AlphaFoldDB" id="A0A6J1SR88"/>
<dbReference type="InterPro" id="IPR016156">
    <property type="entry name" value="FAD/NAD-linked_Rdtase_dimer_sf"/>
</dbReference>
<evidence type="ECO:0000256" key="8">
    <source>
        <dbReference type="ARBA" id="ARBA00023002"/>
    </source>
</evidence>
<evidence type="ECO:0000259" key="14">
    <source>
        <dbReference type="Pfam" id="PF14721"/>
    </source>
</evidence>
<keyword evidence="6" id="KW-0274">FAD</keyword>
<evidence type="ECO:0000256" key="12">
    <source>
        <dbReference type="SAM" id="MobiDB-lite"/>
    </source>
</evidence>
<keyword evidence="4" id="KW-0285">Flavoprotein</keyword>
<keyword evidence="9" id="KW-0520">NAD</keyword>
<feature type="region of interest" description="Disordered" evidence="12">
    <location>
        <begin position="588"/>
        <end position="608"/>
    </location>
</feature>
<comment type="subcellular location">
    <subcellularLocation>
        <location evidence="2">Mitochondrion</location>
    </subcellularLocation>
</comment>
<dbReference type="PRINTS" id="PR00368">
    <property type="entry name" value="FADPNR"/>
</dbReference>
<proteinExistence type="inferred from homology"/>
<accession>A0A6J1SR88</accession>
<feature type="compositionally biased region" description="Polar residues" evidence="12">
    <location>
        <begin position="89"/>
        <end position="102"/>
    </location>
</feature>
<dbReference type="GO" id="GO:0046983">
    <property type="term" value="F:protein dimerization activity"/>
    <property type="evidence" value="ECO:0007669"/>
    <property type="project" value="InterPro"/>
</dbReference>
<dbReference type="GO" id="GO:0016174">
    <property type="term" value="F:NAD(P)H oxidase H2O2-forming activity"/>
    <property type="evidence" value="ECO:0007669"/>
    <property type="project" value="TreeGrafter"/>
</dbReference>
<keyword evidence="7" id="KW-0809">Transit peptide</keyword>
<feature type="domain" description="FAD/NAD(P)-binding" evidence="13">
    <location>
        <begin position="186"/>
        <end position="513"/>
    </location>
</feature>
<gene>
    <name evidence="16" type="primary">LOC113209877</name>
</gene>
<keyword evidence="10" id="KW-0496">Mitochondrion</keyword>
<dbReference type="InterPro" id="IPR050446">
    <property type="entry name" value="FAD-oxidoreductase/Apoptosis"/>
</dbReference>
<dbReference type="GO" id="GO:0005739">
    <property type="term" value="C:mitochondrion"/>
    <property type="evidence" value="ECO:0007669"/>
    <property type="project" value="UniProtKB-SubCell"/>
</dbReference>
<dbReference type="InterPro" id="IPR023753">
    <property type="entry name" value="FAD/NAD-binding_dom"/>
</dbReference>
<evidence type="ECO:0000313" key="16">
    <source>
        <dbReference type="RefSeq" id="XP_026283412.1"/>
    </source>
</evidence>
<comment type="cofactor">
    <cofactor evidence="1">
        <name>FAD</name>
        <dbReference type="ChEBI" id="CHEBI:57692"/>
    </cofactor>
</comment>